<reference evidence="2 3" key="1">
    <citation type="submission" date="2022-10" db="EMBL/GenBank/DDBJ databases">
        <title>Luteolibacter arcticus strain CCTCC AB 2014275, whole genome shotgun sequencing project.</title>
        <authorList>
            <person name="Zhao G."/>
            <person name="Shen L."/>
        </authorList>
    </citation>
    <scope>NUCLEOTIDE SEQUENCE [LARGE SCALE GENOMIC DNA]</scope>
    <source>
        <strain evidence="2 3">CCTCC AB 2014275</strain>
    </source>
</reference>
<gene>
    <name evidence="2" type="ORF">OKA05_11870</name>
</gene>
<proteinExistence type="predicted"/>
<feature type="transmembrane region" description="Helical" evidence="1">
    <location>
        <begin position="12"/>
        <end position="36"/>
    </location>
</feature>
<protein>
    <recommendedName>
        <fullName evidence="4">DUF4190 domain-containing protein</fullName>
    </recommendedName>
</protein>
<sequence>MKENHEKTGLAAFILAVAAILSFGIAVIPALICAVISKRQSEAAGVPTDGFATASMVISGFILGLWALVIFGGGALLLGLGYKMEVPNLSEAMHLGLLIATGSGIALLATALVVRNQTRRREQRRRLRQLAGRH</sequence>
<name>A0ABT3GIC5_9BACT</name>
<evidence type="ECO:0008006" key="4">
    <source>
        <dbReference type="Google" id="ProtNLM"/>
    </source>
</evidence>
<evidence type="ECO:0000256" key="1">
    <source>
        <dbReference type="SAM" id="Phobius"/>
    </source>
</evidence>
<evidence type="ECO:0000313" key="3">
    <source>
        <dbReference type="Proteomes" id="UP001320876"/>
    </source>
</evidence>
<dbReference type="EMBL" id="JAPDDT010000004">
    <property type="protein sequence ID" value="MCW1923252.1"/>
    <property type="molecule type" value="Genomic_DNA"/>
</dbReference>
<organism evidence="2 3">
    <name type="scientific">Luteolibacter arcticus</name>
    <dbReference type="NCBI Taxonomy" id="1581411"/>
    <lineage>
        <taxon>Bacteria</taxon>
        <taxon>Pseudomonadati</taxon>
        <taxon>Verrucomicrobiota</taxon>
        <taxon>Verrucomicrobiia</taxon>
        <taxon>Verrucomicrobiales</taxon>
        <taxon>Verrucomicrobiaceae</taxon>
        <taxon>Luteolibacter</taxon>
    </lineage>
</organism>
<keyword evidence="1" id="KW-0812">Transmembrane</keyword>
<keyword evidence="1" id="KW-1133">Transmembrane helix</keyword>
<dbReference type="Proteomes" id="UP001320876">
    <property type="component" value="Unassembled WGS sequence"/>
</dbReference>
<dbReference type="RefSeq" id="WP_264487357.1">
    <property type="nucleotide sequence ID" value="NZ_JAPDDT010000004.1"/>
</dbReference>
<feature type="transmembrane region" description="Helical" evidence="1">
    <location>
        <begin position="57"/>
        <end position="80"/>
    </location>
</feature>
<keyword evidence="3" id="KW-1185">Reference proteome</keyword>
<feature type="transmembrane region" description="Helical" evidence="1">
    <location>
        <begin position="92"/>
        <end position="114"/>
    </location>
</feature>
<keyword evidence="1" id="KW-0472">Membrane</keyword>
<comment type="caution">
    <text evidence="2">The sequence shown here is derived from an EMBL/GenBank/DDBJ whole genome shotgun (WGS) entry which is preliminary data.</text>
</comment>
<evidence type="ECO:0000313" key="2">
    <source>
        <dbReference type="EMBL" id="MCW1923252.1"/>
    </source>
</evidence>
<accession>A0ABT3GIC5</accession>